<evidence type="ECO:0000313" key="8">
    <source>
        <dbReference type="EMBL" id="KAL2338060.1"/>
    </source>
</evidence>
<feature type="transmembrane region" description="Helical" evidence="7">
    <location>
        <begin position="215"/>
        <end position="234"/>
    </location>
</feature>
<evidence type="ECO:0000256" key="6">
    <source>
        <dbReference type="SAM" id="MobiDB-lite"/>
    </source>
</evidence>
<keyword evidence="4 7" id="KW-1133">Transmembrane helix</keyword>
<evidence type="ECO:0000256" key="5">
    <source>
        <dbReference type="ARBA" id="ARBA00023136"/>
    </source>
</evidence>
<dbReference type="EMBL" id="JBGMDY010000004">
    <property type="protein sequence ID" value="KAL2338060.1"/>
    <property type="molecule type" value="Genomic_DNA"/>
</dbReference>
<evidence type="ECO:0000313" key="9">
    <source>
        <dbReference type="Proteomes" id="UP001603857"/>
    </source>
</evidence>
<feature type="transmembrane region" description="Helical" evidence="7">
    <location>
        <begin position="70"/>
        <end position="89"/>
    </location>
</feature>
<sequence>MNEVELCSSEVEMASQHTPQPQRKKGGVVTIPFIIANEAFARVATIGILPNMILYLMGSYRFHLAKATQVILLSSATSNLTPLIGAFIADSCLGRFLAVGLGSTITFLSWAITHSSLDCNYALISFINTNMTLFMGMTLLWLTAMMPQARPPPCNPLTERCKPATSGQSAMLISSFALMSIGNGGFSCSIAFGADQVSRKGNSNNQRALEIFFSWYYASTAVAVIIALTVIVYIQDHHGWKVGFGVPAALMFLSIIFFFLASPLYVKNKVHGRLITGFGQVIVAAYKNRKLPLPARNSVGMYHRNKDSDLLVPTDKLRFLNKACIIKDQEKDIATDGSASNPWSLCTIDQVEELKAIIKVIPLWSTGIMMSLNIGGSFGILQAKSLNRHITPHFEFPAGSFSVILVLTIFIWVGLYDRVIIPLASKLRGKPVRISAKTRMGIGLVFSFLHLITAAIVETTRRRRAISEGHIDEAHAVLNMSGMWLVPQLCLNGMAEAFNAIGQNEFYYSEFPRTMSGIASSLFGLGMAAGNVLSSLVFSILEEVTSRGGKEGWVSDNINKGRFDKYYWILSGMSALNILYYLVCSWAYGPTVDQLAKVSDENSSNEKALTQLGHMSQVDKASHVSEEIGSNDKRVD</sequence>
<comment type="similarity">
    <text evidence="2">Belongs to the major facilitator superfamily. Proton-dependent oligopeptide transporter (POT/PTR) (TC 2.A.17) family.</text>
</comment>
<organism evidence="8 9">
    <name type="scientific">Flemingia macrophylla</name>
    <dbReference type="NCBI Taxonomy" id="520843"/>
    <lineage>
        <taxon>Eukaryota</taxon>
        <taxon>Viridiplantae</taxon>
        <taxon>Streptophyta</taxon>
        <taxon>Embryophyta</taxon>
        <taxon>Tracheophyta</taxon>
        <taxon>Spermatophyta</taxon>
        <taxon>Magnoliopsida</taxon>
        <taxon>eudicotyledons</taxon>
        <taxon>Gunneridae</taxon>
        <taxon>Pentapetalae</taxon>
        <taxon>rosids</taxon>
        <taxon>fabids</taxon>
        <taxon>Fabales</taxon>
        <taxon>Fabaceae</taxon>
        <taxon>Papilionoideae</taxon>
        <taxon>50 kb inversion clade</taxon>
        <taxon>NPAAA clade</taxon>
        <taxon>indigoferoid/millettioid clade</taxon>
        <taxon>Phaseoleae</taxon>
        <taxon>Flemingia</taxon>
    </lineage>
</organism>
<keyword evidence="9" id="KW-1185">Reference proteome</keyword>
<dbReference type="Gene3D" id="1.20.1250.20">
    <property type="entry name" value="MFS general substrate transporter like domains"/>
    <property type="match status" value="1"/>
</dbReference>
<evidence type="ECO:0000256" key="4">
    <source>
        <dbReference type="ARBA" id="ARBA00022989"/>
    </source>
</evidence>
<keyword evidence="3 7" id="KW-0812">Transmembrane</keyword>
<evidence type="ECO:0000256" key="7">
    <source>
        <dbReference type="SAM" id="Phobius"/>
    </source>
</evidence>
<comment type="subcellular location">
    <subcellularLocation>
        <location evidence="1">Membrane</location>
        <topology evidence="1">Multi-pass membrane protein</topology>
    </subcellularLocation>
</comment>
<feature type="transmembrane region" description="Helical" evidence="7">
    <location>
        <begin position="440"/>
        <end position="457"/>
    </location>
</feature>
<feature type="transmembrane region" description="Helical" evidence="7">
    <location>
        <begin position="172"/>
        <end position="194"/>
    </location>
</feature>
<proteinExistence type="inferred from homology"/>
<dbReference type="PANTHER" id="PTHR11654">
    <property type="entry name" value="OLIGOPEPTIDE TRANSPORTER-RELATED"/>
    <property type="match status" value="1"/>
</dbReference>
<feature type="transmembrane region" description="Helical" evidence="7">
    <location>
        <begin position="95"/>
        <end position="113"/>
    </location>
</feature>
<protein>
    <submittedName>
        <fullName evidence="8">Uncharacterized protein</fullName>
    </submittedName>
</protein>
<feature type="transmembrane region" description="Helical" evidence="7">
    <location>
        <begin position="566"/>
        <end position="588"/>
    </location>
</feature>
<dbReference type="InterPro" id="IPR036259">
    <property type="entry name" value="MFS_trans_sf"/>
</dbReference>
<evidence type="ECO:0000256" key="1">
    <source>
        <dbReference type="ARBA" id="ARBA00004141"/>
    </source>
</evidence>
<comment type="caution">
    <text evidence="8">The sequence shown here is derived from an EMBL/GenBank/DDBJ whole genome shotgun (WGS) entry which is preliminary data.</text>
</comment>
<feature type="transmembrane region" description="Helical" evidence="7">
    <location>
        <begin position="360"/>
        <end position="381"/>
    </location>
</feature>
<dbReference type="GO" id="GO:0016020">
    <property type="term" value="C:membrane"/>
    <property type="evidence" value="ECO:0007669"/>
    <property type="project" value="UniProtKB-SubCell"/>
</dbReference>
<dbReference type="Proteomes" id="UP001603857">
    <property type="component" value="Unassembled WGS sequence"/>
</dbReference>
<dbReference type="InterPro" id="IPR000109">
    <property type="entry name" value="POT_fam"/>
</dbReference>
<keyword evidence="5 7" id="KW-0472">Membrane</keyword>
<accession>A0ABD1MSL6</accession>
<reference evidence="8 9" key="1">
    <citation type="submission" date="2024-08" db="EMBL/GenBank/DDBJ databases">
        <title>Insights into the chromosomal genome structure of Flemingia macrophylla.</title>
        <authorList>
            <person name="Ding Y."/>
            <person name="Zhao Y."/>
            <person name="Bi W."/>
            <person name="Wu M."/>
            <person name="Zhao G."/>
            <person name="Gong Y."/>
            <person name="Li W."/>
            <person name="Zhang P."/>
        </authorList>
    </citation>
    <scope>NUCLEOTIDE SEQUENCE [LARGE SCALE GENOMIC DNA]</scope>
    <source>
        <strain evidence="8">DYQJB</strain>
        <tissue evidence="8">Leaf</tissue>
    </source>
</reference>
<feature type="transmembrane region" description="Helical" evidence="7">
    <location>
        <begin position="120"/>
        <end position="142"/>
    </location>
</feature>
<feature type="transmembrane region" description="Helical" evidence="7">
    <location>
        <begin position="246"/>
        <end position="266"/>
    </location>
</feature>
<dbReference type="AlphaFoldDB" id="A0ABD1MSL6"/>
<evidence type="ECO:0000256" key="2">
    <source>
        <dbReference type="ARBA" id="ARBA00005982"/>
    </source>
</evidence>
<feature type="region of interest" description="Disordered" evidence="6">
    <location>
        <begin position="615"/>
        <end position="636"/>
    </location>
</feature>
<feature type="compositionally biased region" description="Basic and acidic residues" evidence="6">
    <location>
        <begin position="620"/>
        <end position="636"/>
    </location>
</feature>
<dbReference type="Pfam" id="PF00854">
    <property type="entry name" value="PTR2"/>
    <property type="match status" value="1"/>
</dbReference>
<name>A0ABD1MSL6_9FABA</name>
<dbReference type="SUPFAM" id="SSF103473">
    <property type="entry name" value="MFS general substrate transporter"/>
    <property type="match status" value="1"/>
</dbReference>
<gene>
    <name evidence="8" type="ORF">Fmac_012506</name>
</gene>
<evidence type="ECO:0000256" key="3">
    <source>
        <dbReference type="ARBA" id="ARBA00022692"/>
    </source>
</evidence>
<feature type="transmembrane region" description="Helical" evidence="7">
    <location>
        <begin position="401"/>
        <end position="419"/>
    </location>
</feature>
<feature type="transmembrane region" description="Helical" evidence="7">
    <location>
        <begin position="518"/>
        <end position="541"/>
    </location>
</feature>
<dbReference type="CDD" id="cd17416">
    <property type="entry name" value="MFS_NPF1_2"/>
    <property type="match status" value="1"/>
</dbReference>
<feature type="transmembrane region" description="Helical" evidence="7">
    <location>
        <begin position="39"/>
        <end position="58"/>
    </location>
</feature>